<dbReference type="InterPro" id="IPR001789">
    <property type="entry name" value="Sig_transdc_resp-reg_receiver"/>
</dbReference>
<evidence type="ECO:0000313" key="4">
    <source>
        <dbReference type="EMBL" id="RDB05708.1"/>
    </source>
</evidence>
<dbReference type="GO" id="GO:0000156">
    <property type="term" value="F:phosphorelay response regulator activity"/>
    <property type="evidence" value="ECO:0007669"/>
    <property type="project" value="InterPro"/>
</dbReference>
<feature type="modified residue" description="4-aspartylphosphate" evidence="1">
    <location>
        <position position="55"/>
    </location>
</feature>
<dbReference type="Proteomes" id="UP000253141">
    <property type="component" value="Unassembled WGS sequence"/>
</dbReference>
<evidence type="ECO:0000256" key="1">
    <source>
        <dbReference type="PROSITE-ProRule" id="PRU00169"/>
    </source>
</evidence>
<dbReference type="SMART" id="SM00448">
    <property type="entry name" value="REC"/>
    <property type="match status" value="1"/>
</dbReference>
<dbReference type="Pfam" id="PF04397">
    <property type="entry name" value="LytTR"/>
    <property type="match status" value="1"/>
</dbReference>
<feature type="domain" description="HTH LytTR-type" evidence="3">
    <location>
        <begin position="144"/>
        <end position="247"/>
    </location>
</feature>
<dbReference type="AlphaFoldDB" id="A0A369I7W5"/>
<feature type="domain" description="Response regulatory" evidence="2">
    <location>
        <begin position="3"/>
        <end position="116"/>
    </location>
</feature>
<dbReference type="OrthoDB" id="1646880at2"/>
<dbReference type="Pfam" id="PF00072">
    <property type="entry name" value="Response_reg"/>
    <property type="match status" value="1"/>
</dbReference>
<dbReference type="GO" id="GO:0003677">
    <property type="term" value="F:DNA binding"/>
    <property type="evidence" value="ECO:0007669"/>
    <property type="project" value="UniProtKB-KW"/>
</dbReference>
<dbReference type="SMART" id="SM00850">
    <property type="entry name" value="LytTR"/>
    <property type="match status" value="1"/>
</dbReference>
<name>A0A369I7W5_9BACT</name>
<dbReference type="RefSeq" id="WP_114461312.1">
    <property type="nucleotide sequence ID" value="NZ_QPIW01000008.1"/>
</dbReference>
<gene>
    <name evidence="4" type="ORF">DVG78_11985</name>
</gene>
<dbReference type="InterPro" id="IPR011006">
    <property type="entry name" value="CheY-like_superfamily"/>
</dbReference>
<dbReference type="PROSITE" id="PS50110">
    <property type="entry name" value="RESPONSE_REGULATORY"/>
    <property type="match status" value="1"/>
</dbReference>
<comment type="caution">
    <text evidence="4">The sequence shown here is derived from an EMBL/GenBank/DDBJ whole genome shotgun (WGS) entry which is preliminary data.</text>
</comment>
<dbReference type="InterPro" id="IPR046947">
    <property type="entry name" value="LytR-like"/>
</dbReference>
<dbReference type="PROSITE" id="PS50930">
    <property type="entry name" value="HTH_LYTTR"/>
    <property type="match status" value="1"/>
</dbReference>
<dbReference type="PANTHER" id="PTHR37299:SF1">
    <property type="entry name" value="STAGE 0 SPORULATION PROTEIN A HOMOLOG"/>
    <property type="match status" value="1"/>
</dbReference>
<dbReference type="SUPFAM" id="SSF52172">
    <property type="entry name" value="CheY-like"/>
    <property type="match status" value="1"/>
</dbReference>
<dbReference type="PANTHER" id="PTHR37299">
    <property type="entry name" value="TRANSCRIPTIONAL REGULATOR-RELATED"/>
    <property type="match status" value="1"/>
</dbReference>
<keyword evidence="5" id="KW-1185">Reference proteome</keyword>
<sequence>MIRAILIDDEKPATEVLEMKLKRLNMGVQILAKFNQPEAAVEFMRVTSFDILFLDIEMPRLNGFDLLQQFDEFHFDVIFTTAYDQYALRAFRVSALNYLLKPIEESELKDALVSWQQKKIKQLQLPQIQTLHEHLAPKTPPQRMALPTNEGHEIIEISQIVRCMADTSYTHFHLTDGRKLVICRTLKEIEQALEPNGFVRVHHSHLINPHFLRKIVKQEGGYLLMSDGAQVPVTKQKRDWLVEQFNVPGRGGV</sequence>
<organism evidence="4 5">
    <name type="scientific">Runella aurantiaca</name>
    <dbReference type="NCBI Taxonomy" id="2282308"/>
    <lineage>
        <taxon>Bacteria</taxon>
        <taxon>Pseudomonadati</taxon>
        <taxon>Bacteroidota</taxon>
        <taxon>Cytophagia</taxon>
        <taxon>Cytophagales</taxon>
        <taxon>Spirosomataceae</taxon>
        <taxon>Runella</taxon>
    </lineage>
</organism>
<evidence type="ECO:0000259" key="3">
    <source>
        <dbReference type="PROSITE" id="PS50930"/>
    </source>
</evidence>
<dbReference type="Gene3D" id="2.40.50.1020">
    <property type="entry name" value="LytTr DNA-binding domain"/>
    <property type="match status" value="1"/>
</dbReference>
<evidence type="ECO:0000313" key="5">
    <source>
        <dbReference type="Proteomes" id="UP000253141"/>
    </source>
</evidence>
<dbReference type="InterPro" id="IPR007492">
    <property type="entry name" value="LytTR_DNA-bd_dom"/>
</dbReference>
<keyword evidence="1" id="KW-0597">Phosphoprotein</keyword>
<proteinExistence type="predicted"/>
<reference evidence="4 5" key="1">
    <citation type="submission" date="2018-07" db="EMBL/GenBank/DDBJ databases">
        <title>Genome analysis of Runella aurantiaca.</title>
        <authorList>
            <person name="Yang X."/>
        </authorList>
    </citation>
    <scope>NUCLEOTIDE SEQUENCE [LARGE SCALE GENOMIC DNA]</scope>
    <source>
        <strain evidence="4 5">YX9</strain>
    </source>
</reference>
<protein>
    <submittedName>
        <fullName evidence="4">DNA-binding response regulator</fullName>
    </submittedName>
</protein>
<accession>A0A369I7W5</accession>
<dbReference type="EMBL" id="QPIW01000008">
    <property type="protein sequence ID" value="RDB05708.1"/>
    <property type="molecule type" value="Genomic_DNA"/>
</dbReference>
<dbReference type="Gene3D" id="3.40.50.2300">
    <property type="match status" value="1"/>
</dbReference>
<keyword evidence="4" id="KW-0238">DNA-binding</keyword>
<evidence type="ECO:0000259" key="2">
    <source>
        <dbReference type="PROSITE" id="PS50110"/>
    </source>
</evidence>